<feature type="region of interest" description="Disordered" evidence="8">
    <location>
        <begin position="402"/>
        <end position="431"/>
    </location>
</feature>
<protein>
    <recommendedName>
        <fullName evidence="3">Actin-like protein ARP6</fullName>
    </recommendedName>
    <alternativeName>
        <fullName evidence="7">Actin-like protein arp6</fullName>
    </alternativeName>
</protein>
<dbReference type="AlphaFoldDB" id="A0AAD4M5C8"/>
<comment type="caution">
    <text evidence="9">The sequence shown here is derived from an EMBL/GenBank/DDBJ whole genome shotgun (WGS) entry which is preliminary data.</text>
</comment>
<dbReference type="GO" id="GO:0005634">
    <property type="term" value="C:nucleus"/>
    <property type="evidence" value="ECO:0007669"/>
    <property type="project" value="UniProtKB-ARBA"/>
</dbReference>
<comment type="similarity">
    <text evidence="2">Belongs to the actin family. ARP6 subfamily.</text>
</comment>
<name>A0AAD4M5C8_9AGAM</name>
<evidence type="ECO:0000256" key="1">
    <source>
        <dbReference type="ARBA" id="ARBA00004496"/>
    </source>
</evidence>
<evidence type="ECO:0000256" key="8">
    <source>
        <dbReference type="SAM" id="MobiDB-lite"/>
    </source>
</evidence>
<comment type="function">
    <text evidence="5">Component of the SWR1 complex which mediates the ATP-dependent exchange of histone H2A for the H2A variant HZT1 leading to transcriptional regulation of selected genes by chromatin remodeling. Involved in chromosome stability.</text>
</comment>
<accession>A0AAD4M5C8</accession>
<evidence type="ECO:0000256" key="7">
    <source>
        <dbReference type="ARBA" id="ARBA00073820"/>
    </source>
</evidence>
<dbReference type="Pfam" id="PF00022">
    <property type="entry name" value="Actin"/>
    <property type="match status" value="1"/>
</dbReference>
<dbReference type="Gene3D" id="3.90.640.10">
    <property type="entry name" value="Actin, Chain A, domain 4"/>
    <property type="match status" value="1"/>
</dbReference>
<dbReference type="GO" id="GO:0005737">
    <property type="term" value="C:cytoplasm"/>
    <property type="evidence" value="ECO:0007669"/>
    <property type="project" value="UniProtKB-SubCell"/>
</dbReference>
<dbReference type="SMART" id="SM00268">
    <property type="entry name" value="ACTIN"/>
    <property type="match status" value="1"/>
</dbReference>
<dbReference type="Proteomes" id="UP001203297">
    <property type="component" value="Unassembled WGS sequence"/>
</dbReference>
<evidence type="ECO:0000256" key="6">
    <source>
        <dbReference type="ARBA" id="ARBA00063309"/>
    </source>
</evidence>
<comment type="subunit">
    <text evidence="6">Component of the SWR1 chromatin remodeling complex.</text>
</comment>
<dbReference type="CDD" id="cd10210">
    <property type="entry name" value="ASKHA_NBD_Arp6"/>
    <property type="match status" value="1"/>
</dbReference>
<dbReference type="InterPro" id="IPR004000">
    <property type="entry name" value="Actin"/>
</dbReference>
<evidence type="ECO:0000313" key="9">
    <source>
        <dbReference type="EMBL" id="KAI0301094.1"/>
    </source>
</evidence>
<organism evidence="9 10">
    <name type="scientific">Multifurca ochricompacta</name>
    <dbReference type="NCBI Taxonomy" id="376703"/>
    <lineage>
        <taxon>Eukaryota</taxon>
        <taxon>Fungi</taxon>
        <taxon>Dikarya</taxon>
        <taxon>Basidiomycota</taxon>
        <taxon>Agaricomycotina</taxon>
        <taxon>Agaricomycetes</taxon>
        <taxon>Russulales</taxon>
        <taxon>Russulaceae</taxon>
        <taxon>Multifurca</taxon>
    </lineage>
</organism>
<dbReference type="InterPro" id="IPR043129">
    <property type="entry name" value="ATPase_NBD"/>
</dbReference>
<sequence length="431" mass="48350">MKRIPIIVLDNGASSVKVGITTSQKDVRIVSNAIVRSKGDKITYFGHEFDTCKDFSSLHFRLPFERGYLVDWDAQKAIWDGIFSDQVLNIDTAETSLLITEPYFNLPNIQEVYDQFIFEEYEFQSYLGSTAAALVPFGQLFSSPGLPKPECILVVDAGFSFTHIVPIMGGTVLWSAVKRIDVGGKLLTNHLKELVSFRQWNMMEETYIMNDVKEKCCYVSTQFAVDLETCRSDKTHNTIVQEYVLPDLSRNRRGYIRQPDDPPVDGEQILYMGNERFSIPEVLFCPDHIGLHQAGLGEAIVQSISLLPEDLQGMFWANIGLIGGSTKLPGFAARLMAELRPCAPADCEIKIYESKDAITEAYKSAMALAMTSTFSNLAVTRAEYLEGGSGYCRRKFGTDYERGGNEEYRRTSPPSVPVKVRTRTVSAAKRR</sequence>
<gene>
    <name evidence="9" type="ORF">B0F90DRAFT_1950547</name>
</gene>
<keyword evidence="10" id="KW-1185">Reference proteome</keyword>
<dbReference type="SUPFAM" id="SSF53067">
    <property type="entry name" value="Actin-like ATPase domain"/>
    <property type="match status" value="2"/>
</dbReference>
<dbReference type="PANTHER" id="PTHR11937">
    <property type="entry name" value="ACTIN"/>
    <property type="match status" value="1"/>
</dbReference>
<dbReference type="Gene3D" id="2.30.36.70">
    <property type="entry name" value="Actin, Chain A, domain 2"/>
    <property type="match status" value="1"/>
</dbReference>
<evidence type="ECO:0000256" key="4">
    <source>
        <dbReference type="ARBA" id="ARBA00022490"/>
    </source>
</evidence>
<evidence type="ECO:0000313" key="10">
    <source>
        <dbReference type="Proteomes" id="UP001203297"/>
    </source>
</evidence>
<dbReference type="FunFam" id="3.90.640.10:FF:000014">
    <property type="entry name" value="Putative actin-related protein 6"/>
    <property type="match status" value="1"/>
</dbReference>
<dbReference type="EMBL" id="WTXG01000015">
    <property type="protein sequence ID" value="KAI0301094.1"/>
    <property type="molecule type" value="Genomic_DNA"/>
</dbReference>
<evidence type="ECO:0000256" key="3">
    <source>
        <dbReference type="ARBA" id="ARBA00018633"/>
    </source>
</evidence>
<keyword evidence="4" id="KW-0963">Cytoplasm</keyword>
<reference evidence="9" key="1">
    <citation type="journal article" date="2022" name="New Phytol.">
        <title>Evolutionary transition to the ectomycorrhizal habit in the genomes of a hyperdiverse lineage of mushroom-forming fungi.</title>
        <authorList>
            <person name="Looney B."/>
            <person name="Miyauchi S."/>
            <person name="Morin E."/>
            <person name="Drula E."/>
            <person name="Courty P.E."/>
            <person name="Kohler A."/>
            <person name="Kuo A."/>
            <person name="LaButti K."/>
            <person name="Pangilinan J."/>
            <person name="Lipzen A."/>
            <person name="Riley R."/>
            <person name="Andreopoulos W."/>
            <person name="He G."/>
            <person name="Johnson J."/>
            <person name="Nolan M."/>
            <person name="Tritt A."/>
            <person name="Barry K.W."/>
            <person name="Grigoriev I.V."/>
            <person name="Nagy L.G."/>
            <person name="Hibbett D."/>
            <person name="Henrissat B."/>
            <person name="Matheny P.B."/>
            <person name="Labbe J."/>
            <person name="Martin F.M."/>
        </authorList>
    </citation>
    <scope>NUCLEOTIDE SEQUENCE</scope>
    <source>
        <strain evidence="9">BPL690</strain>
    </source>
</reference>
<evidence type="ECO:0000256" key="2">
    <source>
        <dbReference type="ARBA" id="ARBA00005665"/>
    </source>
</evidence>
<evidence type="ECO:0000256" key="5">
    <source>
        <dbReference type="ARBA" id="ARBA00025222"/>
    </source>
</evidence>
<dbReference type="Gene3D" id="3.30.420.40">
    <property type="match status" value="2"/>
</dbReference>
<comment type="subcellular location">
    <subcellularLocation>
        <location evidence="1">Cytoplasm</location>
    </subcellularLocation>
</comment>
<proteinExistence type="inferred from homology"/>